<gene>
    <name evidence="1" type="ORF">EVOR1521_LOCUS13656</name>
</gene>
<dbReference type="EMBL" id="CAUJNA010001546">
    <property type="protein sequence ID" value="CAJ1387625.1"/>
    <property type="molecule type" value="Genomic_DNA"/>
</dbReference>
<dbReference type="Proteomes" id="UP001178507">
    <property type="component" value="Unassembled WGS sequence"/>
</dbReference>
<accession>A0AA36MXW9</accession>
<evidence type="ECO:0000313" key="2">
    <source>
        <dbReference type="Proteomes" id="UP001178507"/>
    </source>
</evidence>
<organism evidence="1 2">
    <name type="scientific">Effrenium voratum</name>
    <dbReference type="NCBI Taxonomy" id="2562239"/>
    <lineage>
        <taxon>Eukaryota</taxon>
        <taxon>Sar</taxon>
        <taxon>Alveolata</taxon>
        <taxon>Dinophyceae</taxon>
        <taxon>Suessiales</taxon>
        <taxon>Symbiodiniaceae</taxon>
        <taxon>Effrenium</taxon>
    </lineage>
</organism>
<keyword evidence="2" id="KW-1185">Reference proteome</keyword>
<proteinExistence type="predicted"/>
<name>A0AA36MXW9_9DINO</name>
<dbReference type="AlphaFoldDB" id="A0AA36MXW9"/>
<sequence>MGASSSVHGGQLQQLRTARFANEQGLTWSGLSGVSEVVASVTDRANLLSELRSGGQLLLRVRATKNNVEFMTAEGVVCLVHLKQLGNFFSGSQTTWTVWSATGGEAFEAPNGTMMSKCGMAATVKEGLVEYKNTTGTLIMRLKLDSYTQCTALGFNDELIGVCQDMANNHCIAGRVTVAAGVDALLVLALSTQLLSICG</sequence>
<evidence type="ECO:0000313" key="1">
    <source>
        <dbReference type="EMBL" id="CAJ1387625.1"/>
    </source>
</evidence>
<comment type="caution">
    <text evidence="1">The sequence shown here is derived from an EMBL/GenBank/DDBJ whole genome shotgun (WGS) entry which is preliminary data.</text>
</comment>
<reference evidence="1" key="1">
    <citation type="submission" date="2023-08" db="EMBL/GenBank/DDBJ databases">
        <authorList>
            <person name="Chen Y."/>
            <person name="Shah S."/>
            <person name="Dougan E. K."/>
            <person name="Thang M."/>
            <person name="Chan C."/>
        </authorList>
    </citation>
    <scope>NUCLEOTIDE SEQUENCE</scope>
</reference>
<protein>
    <submittedName>
        <fullName evidence="1">Uncharacterized protein</fullName>
    </submittedName>
</protein>